<feature type="binding site" evidence="10">
    <location>
        <position position="128"/>
    </location>
    <ligand>
        <name>Fe cation</name>
        <dbReference type="ChEBI" id="CHEBI:24875"/>
        <label>1</label>
    </ligand>
</feature>
<dbReference type="PIRSF" id="PIRSF002560">
    <property type="entry name" value="Bacterioferritin"/>
    <property type="match status" value="1"/>
</dbReference>
<feature type="binding site" evidence="10">
    <location>
        <position position="46"/>
    </location>
    <ligand>
        <name>Fe cation</name>
        <dbReference type="ChEBI" id="CHEBI:24875"/>
        <label>3</label>
    </ligand>
</feature>
<accession>A0AAN1WFY7</accession>
<comment type="catalytic activity">
    <reaction evidence="9">
        <text>4 Fe(2+) + O2 + 4 H(+) = 4 Fe(3+) + 2 H2O</text>
        <dbReference type="Rhea" id="RHEA:11148"/>
        <dbReference type="ChEBI" id="CHEBI:15377"/>
        <dbReference type="ChEBI" id="CHEBI:15378"/>
        <dbReference type="ChEBI" id="CHEBI:15379"/>
        <dbReference type="ChEBI" id="CHEBI:29033"/>
        <dbReference type="ChEBI" id="CHEBI:29034"/>
        <dbReference type="EC" id="1.16.3.1"/>
    </reaction>
</comment>
<dbReference type="InterPro" id="IPR009040">
    <property type="entry name" value="Ferritin-like_diiron"/>
</dbReference>
<dbReference type="GO" id="GO:0006879">
    <property type="term" value="P:intracellular iron ion homeostasis"/>
    <property type="evidence" value="ECO:0007669"/>
    <property type="project" value="UniProtKB-KW"/>
</dbReference>
<evidence type="ECO:0000256" key="9">
    <source>
        <dbReference type="PIRNR" id="PIRNR002560"/>
    </source>
</evidence>
<keyword evidence="4" id="KW-0410">Iron transport</keyword>
<comment type="catalytic activity">
    <reaction evidence="8">
        <text>Fe(2+)(in) = Fe(2+)(out)</text>
        <dbReference type="Rhea" id="RHEA:28486"/>
        <dbReference type="ChEBI" id="CHEBI:29033"/>
    </reaction>
</comment>
<keyword evidence="7" id="KW-0406">Ion transport</keyword>
<dbReference type="Pfam" id="PF00210">
    <property type="entry name" value="Ferritin"/>
    <property type="match status" value="1"/>
</dbReference>
<gene>
    <name evidence="12" type="ORF">MARGE09_P1084</name>
</gene>
<evidence type="ECO:0000313" key="12">
    <source>
        <dbReference type="EMBL" id="BCD96884.1"/>
    </source>
</evidence>
<protein>
    <recommendedName>
        <fullName evidence="9">Bacterioferritin</fullName>
        <ecNumber evidence="9">1.16.3.1</ecNumber>
    </recommendedName>
</protein>
<dbReference type="InterPro" id="IPR009078">
    <property type="entry name" value="Ferritin-like_SF"/>
</dbReference>
<dbReference type="PRINTS" id="PR00601">
    <property type="entry name" value="BACFERRITIN"/>
</dbReference>
<keyword evidence="6 9" id="KW-0408">Iron</keyword>
<feature type="domain" description="Ferritin-like diiron" evidence="11">
    <location>
        <begin position="1"/>
        <end position="146"/>
    </location>
</feature>
<dbReference type="AlphaFoldDB" id="A0AAN1WFY7"/>
<evidence type="ECO:0000256" key="8">
    <source>
        <dbReference type="ARBA" id="ARBA00036243"/>
    </source>
</evidence>
<evidence type="ECO:0000256" key="4">
    <source>
        <dbReference type="ARBA" id="ARBA00022496"/>
    </source>
</evidence>
<comment type="similarity">
    <text evidence="1 9">Belongs to the bacterioferritin family.</text>
</comment>
<organism evidence="12 13">
    <name type="scientific">Marinagarivorans cellulosilyticus</name>
    <dbReference type="NCBI Taxonomy" id="2721545"/>
    <lineage>
        <taxon>Bacteria</taxon>
        <taxon>Pseudomonadati</taxon>
        <taxon>Pseudomonadota</taxon>
        <taxon>Gammaproteobacteria</taxon>
        <taxon>Cellvibrionales</taxon>
        <taxon>Cellvibrionaceae</taxon>
        <taxon>Marinagarivorans</taxon>
    </lineage>
</organism>
<feature type="binding site" evidence="10">
    <location>
        <position position="50"/>
    </location>
    <ligand>
        <name>Fe cation</name>
        <dbReference type="ChEBI" id="CHEBI:24875"/>
        <label>3</label>
    </ligand>
</feature>
<feature type="binding site" evidence="10">
    <location>
        <position position="51"/>
    </location>
    <ligand>
        <name>Fe cation</name>
        <dbReference type="ChEBI" id="CHEBI:24875"/>
        <label>2</label>
    </ligand>
</feature>
<proteinExistence type="inferred from homology"/>
<evidence type="ECO:0000256" key="7">
    <source>
        <dbReference type="ARBA" id="ARBA00023065"/>
    </source>
</evidence>
<sequence length="155" mass="17658">MKSNTAIIKALNGLLAYELAAMDQYFIHSEMYADWGLSKLHERIAHEFDDEKGHAKELIARILFLEGKPDMITRDGLNIGSDVPSMLQSDLDVEYAVAKALKSAIALCETEKDFVTREILEKLLDDTEKDHAFWLEQQLGLIKRIGLENYLQSQM</sequence>
<dbReference type="CDD" id="cd00907">
    <property type="entry name" value="Bacterioferritin"/>
    <property type="match status" value="1"/>
</dbReference>
<evidence type="ECO:0000256" key="5">
    <source>
        <dbReference type="ARBA" id="ARBA00023002"/>
    </source>
</evidence>
<evidence type="ECO:0000256" key="6">
    <source>
        <dbReference type="ARBA" id="ARBA00023004"/>
    </source>
</evidence>
<dbReference type="GO" id="GO:0005829">
    <property type="term" value="C:cytosol"/>
    <property type="evidence" value="ECO:0007669"/>
    <property type="project" value="TreeGrafter"/>
</dbReference>
<dbReference type="Gene3D" id="1.20.1260.10">
    <property type="match status" value="1"/>
</dbReference>
<keyword evidence="5 12" id="KW-0560">Oxidoreductase</keyword>
<name>A0AAN1WFY7_9GAMM</name>
<keyword evidence="3" id="KW-0813">Transport</keyword>
<evidence type="ECO:0000313" key="13">
    <source>
        <dbReference type="Proteomes" id="UP001320119"/>
    </source>
</evidence>
<feature type="binding site" evidence="10">
    <location>
        <position position="54"/>
    </location>
    <ligand>
        <name>Fe cation</name>
        <dbReference type="ChEBI" id="CHEBI:24875"/>
        <label>1</label>
    </ligand>
</feature>
<keyword evidence="13" id="KW-1185">Reference proteome</keyword>
<evidence type="ECO:0000256" key="2">
    <source>
        <dbReference type="ARBA" id="ARBA00022434"/>
    </source>
</evidence>
<reference evidence="12 13" key="1">
    <citation type="journal article" date="2022" name="IScience">
        <title>An ultrasensitive nanofiber-based assay for enzymatic hydrolysis and deep-sea microbial degradation of cellulose.</title>
        <authorList>
            <person name="Tsudome M."/>
            <person name="Tachioka M."/>
            <person name="Miyazaki M."/>
            <person name="Uchimura K."/>
            <person name="Tsuda M."/>
            <person name="Takaki Y."/>
            <person name="Deguchi S."/>
        </authorList>
    </citation>
    <scope>NUCLEOTIDE SEQUENCE [LARGE SCALE GENOMIC DNA]</scope>
    <source>
        <strain evidence="12 13">GE09</strain>
    </source>
</reference>
<dbReference type="SUPFAM" id="SSF47240">
    <property type="entry name" value="Ferritin-like"/>
    <property type="match status" value="1"/>
</dbReference>
<dbReference type="Proteomes" id="UP001320119">
    <property type="component" value="Chromosome"/>
</dbReference>
<dbReference type="InterPro" id="IPR002024">
    <property type="entry name" value="Bacterioferritin"/>
</dbReference>
<keyword evidence="9 10" id="KW-0479">Metal-binding</keyword>
<dbReference type="KEGG" id="marq:MARGE09_P1084"/>
<dbReference type="GO" id="GO:0006826">
    <property type="term" value="P:iron ion transport"/>
    <property type="evidence" value="ECO:0007669"/>
    <property type="project" value="UniProtKB-KW"/>
</dbReference>
<dbReference type="EMBL" id="AP023086">
    <property type="protein sequence ID" value="BCD96884.1"/>
    <property type="molecule type" value="Genomic_DNA"/>
</dbReference>
<feature type="binding site" evidence="10">
    <location>
        <position position="131"/>
    </location>
    <ligand>
        <name>Fe cation</name>
        <dbReference type="ChEBI" id="CHEBI:24875"/>
        <label>2</label>
    </ligand>
</feature>
<feature type="binding site" evidence="10">
    <location>
        <position position="128"/>
    </location>
    <ligand>
        <name>Fe cation</name>
        <dbReference type="ChEBI" id="CHEBI:24875"/>
        <label>2</label>
    </ligand>
</feature>
<evidence type="ECO:0000256" key="1">
    <source>
        <dbReference type="ARBA" id="ARBA00008093"/>
    </source>
</evidence>
<dbReference type="InterPro" id="IPR008331">
    <property type="entry name" value="Ferritin_DPS_dom"/>
</dbReference>
<dbReference type="GO" id="GO:0020037">
    <property type="term" value="F:heme binding"/>
    <property type="evidence" value="ECO:0007669"/>
    <property type="project" value="TreeGrafter"/>
</dbReference>
<dbReference type="GO" id="GO:0008199">
    <property type="term" value="F:ferric iron binding"/>
    <property type="evidence" value="ECO:0007669"/>
    <property type="project" value="InterPro"/>
</dbReference>
<keyword evidence="2 9" id="KW-0409">Iron storage</keyword>
<dbReference type="InterPro" id="IPR012347">
    <property type="entry name" value="Ferritin-like"/>
</dbReference>
<comment type="function">
    <text evidence="9">Iron-storage protein, whose ferroxidase center binds Fe(2+), oxidizes it using dioxygen to Fe(3+), and participates in the subsequent Fe(3+) oxide mineral core formation within the central cavity of the BFR protein shell.</text>
</comment>
<dbReference type="EC" id="1.16.3.1" evidence="9"/>
<feature type="binding site" evidence="10">
    <location>
        <position position="18"/>
    </location>
    <ligand>
        <name>Fe cation</name>
        <dbReference type="ChEBI" id="CHEBI:24875"/>
        <label>1</label>
    </ligand>
</feature>
<dbReference type="RefSeq" id="WP_236986366.1">
    <property type="nucleotide sequence ID" value="NZ_AP023086.1"/>
</dbReference>
<dbReference type="PROSITE" id="PS50905">
    <property type="entry name" value="FERRITIN_LIKE"/>
    <property type="match status" value="1"/>
</dbReference>
<evidence type="ECO:0000256" key="10">
    <source>
        <dbReference type="PIRSR" id="PIRSR002560-1"/>
    </source>
</evidence>
<evidence type="ECO:0000256" key="3">
    <source>
        <dbReference type="ARBA" id="ARBA00022448"/>
    </source>
</evidence>
<feature type="binding site" evidence="10">
    <location>
        <position position="94"/>
    </location>
    <ligand>
        <name>Fe cation</name>
        <dbReference type="ChEBI" id="CHEBI:24875"/>
        <label>2</label>
    </ligand>
</feature>
<dbReference type="NCBIfam" id="TIGR00754">
    <property type="entry name" value="bfr"/>
    <property type="match status" value="1"/>
</dbReference>
<feature type="binding site" evidence="10">
    <location>
        <position position="51"/>
    </location>
    <ligand>
        <name>Fe cation</name>
        <dbReference type="ChEBI" id="CHEBI:24875"/>
        <label>1</label>
    </ligand>
</feature>
<dbReference type="PANTHER" id="PTHR30295">
    <property type="entry name" value="BACTERIOFERRITIN"/>
    <property type="match status" value="1"/>
</dbReference>
<dbReference type="PANTHER" id="PTHR30295:SF9">
    <property type="entry name" value="BACTERIOFERRITIN"/>
    <property type="match status" value="1"/>
</dbReference>
<evidence type="ECO:0000259" key="11">
    <source>
        <dbReference type="PROSITE" id="PS50905"/>
    </source>
</evidence>
<dbReference type="GO" id="GO:0004322">
    <property type="term" value="F:ferroxidase activity"/>
    <property type="evidence" value="ECO:0007669"/>
    <property type="project" value="UniProtKB-EC"/>
</dbReference>